<protein>
    <submittedName>
        <fullName evidence="1">Glutaredoxin family protein</fullName>
    </submittedName>
</protein>
<dbReference type="InterPro" id="IPR008554">
    <property type="entry name" value="Glutaredoxin-like"/>
</dbReference>
<sequence length="120" mass="13453">MMVLTLYTTLGCHLCEQMEALVRALARVEFTIERIEISEDDTLLRRYGERIPVLIDAERPDDVLEGRVEPDAVVRWLATRGWLSEQAVAVQAEADSASQGREAPAVTATRVKGRRVFGKL</sequence>
<comment type="caution">
    <text evidence="1">The sequence shown here is derived from an EMBL/GenBank/DDBJ whole genome shotgun (WGS) entry which is preliminary data.</text>
</comment>
<gene>
    <name evidence="1" type="ORF">C6W88_04445</name>
</gene>
<reference evidence="1 2" key="1">
    <citation type="submission" date="2018-03" db="EMBL/GenBank/DDBJ databases">
        <authorList>
            <person name="Zhou J."/>
            <person name="Li X."/>
            <person name="Xue M."/>
            <person name="Yin J."/>
        </authorList>
    </citation>
    <scope>NUCLEOTIDE SEQUENCE [LARGE SCALE GENOMIC DNA]</scope>
    <source>
        <strain evidence="1 2">SYSU ZJ2214</strain>
    </source>
</reference>
<dbReference type="EMBL" id="PXNS01000001">
    <property type="protein sequence ID" value="PTL96618.1"/>
    <property type="molecule type" value="Genomic_DNA"/>
</dbReference>
<dbReference type="SUPFAM" id="SSF52833">
    <property type="entry name" value="Thioredoxin-like"/>
    <property type="match status" value="1"/>
</dbReference>
<evidence type="ECO:0000313" key="2">
    <source>
        <dbReference type="Proteomes" id="UP000241895"/>
    </source>
</evidence>
<keyword evidence="2" id="KW-1185">Reference proteome</keyword>
<dbReference type="InterPro" id="IPR036249">
    <property type="entry name" value="Thioredoxin-like_sf"/>
</dbReference>
<evidence type="ECO:0000313" key="1">
    <source>
        <dbReference type="EMBL" id="PTL96618.1"/>
    </source>
</evidence>
<name>A0ABX5J192_9GAMM</name>
<dbReference type="Proteomes" id="UP000241895">
    <property type="component" value="Unassembled WGS sequence"/>
</dbReference>
<organism evidence="1 2">
    <name type="scientific">Halomonas litopenaei</name>
    <dbReference type="NCBI Taxonomy" id="2109328"/>
    <lineage>
        <taxon>Bacteria</taxon>
        <taxon>Pseudomonadati</taxon>
        <taxon>Pseudomonadota</taxon>
        <taxon>Gammaproteobacteria</taxon>
        <taxon>Oceanospirillales</taxon>
        <taxon>Halomonadaceae</taxon>
        <taxon>Halomonas</taxon>
    </lineage>
</organism>
<accession>A0ABX5J192</accession>
<proteinExistence type="predicted"/>
<dbReference type="Pfam" id="PF05768">
    <property type="entry name" value="Glrx-like"/>
    <property type="match status" value="1"/>
</dbReference>
<dbReference type="Gene3D" id="3.40.30.10">
    <property type="entry name" value="Glutaredoxin"/>
    <property type="match status" value="1"/>
</dbReference>